<organism evidence="2 3">
    <name type="scientific">Exidia glandulosa HHB12029</name>
    <dbReference type="NCBI Taxonomy" id="1314781"/>
    <lineage>
        <taxon>Eukaryota</taxon>
        <taxon>Fungi</taxon>
        <taxon>Dikarya</taxon>
        <taxon>Basidiomycota</taxon>
        <taxon>Agaricomycotina</taxon>
        <taxon>Agaricomycetes</taxon>
        <taxon>Auriculariales</taxon>
        <taxon>Exidiaceae</taxon>
        <taxon>Exidia</taxon>
    </lineage>
</organism>
<feature type="compositionally biased region" description="Acidic residues" evidence="1">
    <location>
        <begin position="182"/>
        <end position="191"/>
    </location>
</feature>
<feature type="region of interest" description="Disordered" evidence="1">
    <location>
        <begin position="114"/>
        <end position="194"/>
    </location>
</feature>
<evidence type="ECO:0000256" key="1">
    <source>
        <dbReference type="SAM" id="MobiDB-lite"/>
    </source>
</evidence>
<sequence>MTRTDIDALDTIGTSDFDPGTLADEELEIPFEMIPPNPDESDTLPSQVHPSYPYGDPTRLNHPASFPRGATYDPYSRALFEDVSSLGVNATLRWRELALDLLLPVDAEKAEAERAAHARKLASGTGNPAPRAQQQQPPAPAMAPPAQYDEDEDDEDDEDEEEEEEENDENDENAVSYSRDIESDDDEEEQDPQALVRYMMDYDAEDAALRAAGQLT</sequence>
<feature type="region of interest" description="Disordered" evidence="1">
    <location>
        <begin position="34"/>
        <end position="70"/>
    </location>
</feature>
<proteinExistence type="predicted"/>
<protein>
    <submittedName>
        <fullName evidence="2">Uncharacterized protein</fullName>
    </submittedName>
</protein>
<keyword evidence="3" id="KW-1185">Reference proteome</keyword>
<feature type="compositionally biased region" description="Acidic residues" evidence="1">
    <location>
        <begin position="148"/>
        <end position="172"/>
    </location>
</feature>
<dbReference type="EMBL" id="KV426016">
    <property type="protein sequence ID" value="KZV92008.1"/>
    <property type="molecule type" value="Genomic_DNA"/>
</dbReference>
<dbReference type="InParanoid" id="A0A165HI77"/>
<reference evidence="2 3" key="1">
    <citation type="journal article" date="2016" name="Mol. Biol. Evol.">
        <title>Comparative Genomics of Early-Diverging Mushroom-Forming Fungi Provides Insights into the Origins of Lignocellulose Decay Capabilities.</title>
        <authorList>
            <person name="Nagy L.G."/>
            <person name="Riley R."/>
            <person name="Tritt A."/>
            <person name="Adam C."/>
            <person name="Daum C."/>
            <person name="Floudas D."/>
            <person name="Sun H."/>
            <person name="Yadav J.S."/>
            <person name="Pangilinan J."/>
            <person name="Larsson K.H."/>
            <person name="Matsuura K."/>
            <person name="Barry K."/>
            <person name="Labutti K."/>
            <person name="Kuo R."/>
            <person name="Ohm R.A."/>
            <person name="Bhattacharya S.S."/>
            <person name="Shirouzu T."/>
            <person name="Yoshinaga Y."/>
            <person name="Martin F.M."/>
            <person name="Grigoriev I.V."/>
            <person name="Hibbett D.S."/>
        </authorList>
    </citation>
    <scope>NUCLEOTIDE SEQUENCE [LARGE SCALE GENOMIC DNA]</scope>
    <source>
        <strain evidence="2 3">HHB12029</strain>
    </source>
</reference>
<dbReference type="Proteomes" id="UP000077266">
    <property type="component" value="Unassembled WGS sequence"/>
</dbReference>
<dbReference type="AlphaFoldDB" id="A0A165HI77"/>
<name>A0A165HI77_EXIGL</name>
<dbReference type="OrthoDB" id="2351920at2759"/>
<evidence type="ECO:0000313" key="2">
    <source>
        <dbReference type="EMBL" id="KZV92008.1"/>
    </source>
</evidence>
<feature type="region of interest" description="Disordered" evidence="1">
    <location>
        <begin position="1"/>
        <end position="21"/>
    </location>
</feature>
<accession>A0A165HI77</accession>
<evidence type="ECO:0000313" key="3">
    <source>
        <dbReference type="Proteomes" id="UP000077266"/>
    </source>
</evidence>
<gene>
    <name evidence="2" type="ORF">EXIGLDRAFT_84450</name>
</gene>